<dbReference type="EMBL" id="BMKX01000002">
    <property type="protein sequence ID" value="GGJ53789.1"/>
    <property type="molecule type" value="Genomic_DNA"/>
</dbReference>
<keyword evidence="1" id="KW-0472">Membrane</keyword>
<comment type="caution">
    <text evidence="2">The sequence shown here is derived from an EMBL/GenBank/DDBJ whole genome shotgun (WGS) entry which is preliminary data.</text>
</comment>
<dbReference type="RefSeq" id="WP_188684253.1">
    <property type="nucleotide sequence ID" value="NZ_BMKX01000002.1"/>
</dbReference>
<gene>
    <name evidence="2" type="ORF">GCM10007173_10410</name>
</gene>
<feature type="transmembrane region" description="Helical" evidence="1">
    <location>
        <begin position="12"/>
        <end position="34"/>
    </location>
</feature>
<proteinExistence type="predicted"/>
<keyword evidence="1" id="KW-1133">Transmembrane helix</keyword>
<name>A0ABQ2DFJ0_9MICC</name>
<keyword evidence="3" id="KW-1185">Reference proteome</keyword>
<evidence type="ECO:0000313" key="3">
    <source>
        <dbReference type="Proteomes" id="UP000606115"/>
    </source>
</evidence>
<organism evidence="2 3">
    <name type="scientific">Glutamicibacter ardleyensis</name>
    <dbReference type="NCBI Taxonomy" id="225894"/>
    <lineage>
        <taxon>Bacteria</taxon>
        <taxon>Bacillati</taxon>
        <taxon>Actinomycetota</taxon>
        <taxon>Actinomycetes</taxon>
        <taxon>Micrococcales</taxon>
        <taxon>Micrococcaceae</taxon>
        <taxon>Glutamicibacter</taxon>
    </lineage>
</organism>
<sequence>MTQTSEPTGQKATAGSTAAMVIGWTQAVIGLFVFVLGEPVGGGLLVVSGAVLQAGAMVAESNRR</sequence>
<evidence type="ECO:0008006" key="4">
    <source>
        <dbReference type="Google" id="ProtNLM"/>
    </source>
</evidence>
<dbReference type="GeneID" id="303303435"/>
<reference evidence="3" key="1">
    <citation type="journal article" date="2019" name="Int. J. Syst. Evol. Microbiol.">
        <title>The Global Catalogue of Microorganisms (GCM) 10K type strain sequencing project: providing services to taxonomists for standard genome sequencing and annotation.</title>
        <authorList>
            <consortium name="The Broad Institute Genomics Platform"/>
            <consortium name="The Broad Institute Genome Sequencing Center for Infectious Disease"/>
            <person name="Wu L."/>
            <person name="Ma J."/>
        </authorList>
    </citation>
    <scope>NUCLEOTIDE SEQUENCE [LARGE SCALE GENOMIC DNA]</scope>
    <source>
        <strain evidence="3">CGMCC 1.3685</strain>
    </source>
</reference>
<keyword evidence="1" id="KW-0812">Transmembrane</keyword>
<protein>
    <recommendedName>
        <fullName evidence="4">EamA family transporter</fullName>
    </recommendedName>
</protein>
<evidence type="ECO:0000313" key="2">
    <source>
        <dbReference type="EMBL" id="GGJ53789.1"/>
    </source>
</evidence>
<dbReference type="Proteomes" id="UP000606115">
    <property type="component" value="Unassembled WGS sequence"/>
</dbReference>
<evidence type="ECO:0000256" key="1">
    <source>
        <dbReference type="SAM" id="Phobius"/>
    </source>
</evidence>
<feature type="transmembrane region" description="Helical" evidence="1">
    <location>
        <begin position="40"/>
        <end position="59"/>
    </location>
</feature>
<accession>A0ABQ2DFJ0</accession>